<feature type="region of interest" description="Disordered" evidence="1">
    <location>
        <begin position="339"/>
        <end position="358"/>
    </location>
</feature>
<organism evidence="2 3">
    <name type="scientific">Mycena alexandri</name>
    <dbReference type="NCBI Taxonomy" id="1745969"/>
    <lineage>
        <taxon>Eukaryota</taxon>
        <taxon>Fungi</taxon>
        <taxon>Dikarya</taxon>
        <taxon>Basidiomycota</taxon>
        <taxon>Agaricomycotina</taxon>
        <taxon>Agaricomycetes</taxon>
        <taxon>Agaricomycetidae</taxon>
        <taxon>Agaricales</taxon>
        <taxon>Marasmiineae</taxon>
        <taxon>Mycenaceae</taxon>
        <taxon>Mycena</taxon>
    </lineage>
</organism>
<keyword evidence="3" id="KW-1185">Reference proteome</keyword>
<feature type="compositionally biased region" description="Polar residues" evidence="1">
    <location>
        <begin position="349"/>
        <end position="358"/>
    </location>
</feature>
<dbReference type="AlphaFoldDB" id="A0AAD6TAC3"/>
<sequence>MPGEFGIALEPVGRTSEPQFGTPKTGTHGLKCLKTFCSSGKPLGLSNSVAQARAEPGLRAWLGLEHSVRPKGLYGGSEFAKGLTKGKGHGSATQGNLGFVRYMYKQVDLLHLKKPFQGLFQVKNPNLRKGSRAIKTVATSGSCCEDNDKKPSFLTRAPPNIVCHGPGLRELQLGTAGRLQSDLERGRVHLKILPCELVSLKQAAQFTEAFVACHEHLEQNRGFRSRADMPRSPALLVWSSPQSKNPIDPFQVRKNGEFYPMLAQCELVDACASTERVLGINWPRNPRKATIRLPGVMERKIEPISTRLEEAQSSVILFVKEIPYNGFKSEICRAATSAREEEKREKIKMTNQNDVGYT</sequence>
<reference evidence="2" key="1">
    <citation type="submission" date="2023-03" db="EMBL/GenBank/DDBJ databases">
        <title>Massive genome expansion in bonnet fungi (Mycena s.s.) driven by repeated elements and novel gene families across ecological guilds.</title>
        <authorList>
            <consortium name="Lawrence Berkeley National Laboratory"/>
            <person name="Harder C.B."/>
            <person name="Miyauchi S."/>
            <person name="Viragh M."/>
            <person name="Kuo A."/>
            <person name="Thoen E."/>
            <person name="Andreopoulos B."/>
            <person name="Lu D."/>
            <person name="Skrede I."/>
            <person name="Drula E."/>
            <person name="Henrissat B."/>
            <person name="Morin E."/>
            <person name="Kohler A."/>
            <person name="Barry K."/>
            <person name="LaButti K."/>
            <person name="Morin E."/>
            <person name="Salamov A."/>
            <person name="Lipzen A."/>
            <person name="Mereny Z."/>
            <person name="Hegedus B."/>
            <person name="Baldrian P."/>
            <person name="Stursova M."/>
            <person name="Weitz H."/>
            <person name="Taylor A."/>
            <person name="Grigoriev I.V."/>
            <person name="Nagy L.G."/>
            <person name="Martin F."/>
            <person name="Kauserud H."/>
        </authorList>
    </citation>
    <scope>NUCLEOTIDE SEQUENCE</scope>
    <source>
        <strain evidence="2">CBHHK200</strain>
    </source>
</reference>
<dbReference type="EMBL" id="JARJCM010000017">
    <property type="protein sequence ID" value="KAJ7041395.1"/>
    <property type="molecule type" value="Genomic_DNA"/>
</dbReference>
<feature type="compositionally biased region" description="Basic and acidic residues" evidence="1">
    <location>
        <begin position="339"/>
        <end position="348"/>
    </location>
</feature>
<dbReference type="Proteomes" id="UP001218188">
    <property type="component" value="Unassembled WGS sequence"/>
</dbReference>
<accession>A0AAD6TAC3</accession>
<protein>
    <submittedName>
        <fullName evidence="2">Uncharacterized protein</fullName>
    </submittedName>
</protein>
<name>A0AAD6TAC3_9AGAR</name>
<feature type="region of interest" description="Disordered" evidence="1">
    <location>
        <begin position="1"/>
        <end position="23"/>
    </location>
</feature>
<evidence type="ECO:0000256" key="1">
    <source>
        <dbReference type="SAM" id="MobiDB-lite"/>
    </source>
</evidence>
<gene>
    <name evidence="2" type="ORF">C8F04DRAFT_1230439</name>
</gene>
<proteinExistence type="predicted"/>
<evidence type="ECO:0000313" key="3">
    <source>
        <dbReference type="Proteomes" id="UP001218188"/>
    </source>
</evidence>
<comment type="caution">
    <text evidence="2">The sequence shown here is derived from an EMBL/GenBank/DDBJ whole genome shotgun (WGS) entry which is preliminary data.</text>
</comment>
<evidence type="ECO:0000313" key="2">
    <source>
        <dbReference type="EMBL" id="KAJ7041395.1"/>
    </source>
</evidence>